<protein>
    <recommendedName>
        <fullName evidence="3">DUF8094 domain-containing protein</fullName>
    </recommendedName>
</protein>
<sequence>MRRARRFSAAALVLIGALTLLAGVGMRTWWLPPATISASVPAPSGSAPVTVIDRGVGGLGQGKDVTVSVRAAGAFVLARGRATDVEAWVGPAAHTTVSARGDGLAATTTAGETRVPSPDGADLFISSQRATGELTHTWTGADGVDSSLVLTADGSAAAPTDITVSWANDRGTPGAVPLLVLGAAALLLGAALLWFGRGGRRRGGRRGGSGEHVVLSTGLGTVLVSGMLVSGFLTAGSLPARAAEGSTGTGFADAGIALQPPQVDRIMGSVATVVGRADDARSGAALQPRMSGAALAERTANYRIRSRTPGYRAPAAIAAGPVLAQMITTGADWPRTVVIVTKDDAGTVPQILTLVQASPRENYRVVSAVGLLPGTTFPQAGSDQPGARPLDPAGGDGLTTSPRAALTSLASVLTAGRTAYTATVAKNRFVDAIIAGQTAAARTNPGARLTARHTSDPAGTRVLQTSDGGALVIGTLRNTVAVTPKEKGGRLTLRSELAALAGVKESGTPVDIGYGESVVLYVPAAGSREALQVIGAAQELLSVTRR</sequence>
<accession>A0A1R1L968</accession>
<name>A0A1R1L968_9MICC</name>
<evidence type="ECO:0000256" key="2">
    <source>
        <dbReference type="SAM" id="Phobius"/>
    </source>
</evidence>
<dbReference type="InterPro" id="IPR058407">
    <property type="entry name" value="DUF8094"/>
</dbReference>
<dbReference type="RefSeq" id="WP_076704163.1">
    <property type="nucleotide sequence ID" value="NZ_MRDE01000064.1"/>
</dbReference>
<feature type="transmembrane region" description="Helical" evidence="2">
    <location>
        <begin position="213"/>
        <end position="233"/>
    </location>
</feature>
<feature type="transmembrane region" description="Helical" evidence="2">
    <location>
        <begin position="174"/>
        <end position="193"/>
    </location>
</feature>
<evidence type="ECO:0000259" key="3">
    <source>
        <dbReference type="Pfam" id="PF26366"/>
    </source>
</evidence>
<proteinExistence type="predicted"/>
<feature type="region of interest" description="Disordered" evidence="1">
    <location>
        <begin position="376"/>
        <end position="401"/>
    </location>
</feature>
<organism evidence="4 5">
    <name type="scientific">Tersicoccus phoenicis</name>
    <dbReference type="NCBI Taxonomy" id="554083"/>
    <lineage>
        <taxon>Bacteria</taxon>
        <taxon>Bacillati</taxon>
        <taxon>Actinomycetota</taxon>
        <taxon>Actinomycetes</taxon>
        <taxon>Micrococcales</taxon>
        <taxon>Micrococcaceae</taxon>
        <taxon>Tersicoccus</taxon>
    </lineage>
</organism>
<keyword evidence="2" id="KW-0812">Transmembrane</keyword>
<dbReference type="OrthoDB" id="3265533at2"/>
<gene>
    <name evidence="4" type="ORF">BKD30_09140</name>
</gene>
<evidence type="ECO:0000313" key="5">
    <source>
        <dbReference type="Proteomes" id="UP000187085"/>
    </source>
</evidence>
<evidence type="ECO:0000313" key="4">
    <source>
        <dbReference type="EMBL" id="OMH24073.1"/>
    </source>
</evidence>
<keyword evidence="5" id="KW-1185">Reference proteome</keyword>
<evidence type="ECO:0000256" key="1">
    <source>
        <dbReference type="SAM" id="MobiDB-lite"/>
    </source>
</evidence>
<keyword evidence="2" id="KW-1133">Transmembrane helix</keyword>
<feature type="domain" description="DUF8094" evidence="3">
    <location>
        <begin position="271"/>
        <end position="539"/>
    </location>
</feature>
<dbReference type="AlphaFoldDB" id="A0A1R1L968"/>
<dbReference type="STRING" id="554083.BKD30_09140"/>
<dbReference type="Pfam" id="PF26366">
    <property type="entry name" value="DUF8094"/>
    <property type="match status" value="1"/>
</dbReference>
<keyword evidence="2" id="KW-0472">Membrane</keyword>
<dbReference type="Proteomes" id="UP000187085">
    <property type="component" value="Unassembled WGS sequence"/>
</dbReference>
<comment type="caution">
    <text evidence="4">The sequence shown here is derived from an EMBL/GenBank/DDBJ whole genome shotgun (WGS) entry which is preliminary data.</text>
</comment>
<reference evidence="4 5" key="1">
    <citation type="submission" date="2016-12" db="EMBL/GenBank/DDBJ databases">
        <title>Draft genome of Tersicoccus phoenicis 1P05MA.</title>
        <authorList>
            <person name="Nakajima Y."/>
            <person name="Yoshizawa S."/>
            <person name="Nakamura K."/>
            <person name="Ogura Y."/>
            <person name="Hayashi T."/>
            <person name="Kogure K."/>
        </authorList>
    </citation>
    <scope>NUCLEOTIDE SEQUENCE [LARGE SCALE GENOMIC DNA]</scope>
    <source>
        <strain evidence="4 5">1p05MA</strain>
    </source>
</reference>
<dbReference type="EMBL" id="MRDE01000064">
    <property type="protein sequence ID" value="OMH24073.1"/>
    <property type="molecule type" value="Genomic_DNA"/>
</dbReference>